<name>A0A8B6BTB9_MYTGA</name>
<gene>
    <name evidence="2" type="ORF">MGAL_10B087365</name>
</gene>
<sequence>MSVHRQGCYAEFTHPSLKDSINQNNISTLKLSLLEGVYPVYVTAINPLGNTTSYLKEPFHVQRPPATPKLRENYYIQYGQNFTFKVEQIDDENITFDWKFGDQTDVVNSNSSEISHLYQNAGMYNLAVIANDRGIKNTASAKVYVQQKIQGNKTLVLI</sequence>
<comment type="caution">
    <text evidence="2">The sequence shown here is derived from an EMBL/GenBank/DDBJ whole genome shotgun (WGS) entry which is preliminary data.</text>
</comment>
<dbReference type="PROSITE" id="PS50093">
    <property type="entry name" value="PKD"/>
    <property type="match status" value="1"/>
</dbReference>
<dbReference type="InterPro" id="IPR000601">
    <property type="entry name" value="PKD_dom"/>
</dbReference>
<organism evidence="2 3">
    <name type="scientific">Mytilus galloprovincialis</name>
    <name type="common">Mediterranean mussel</name>
    <dbReference type="NCBI Taxonomy" id="29158"/>
    <lineage>
        <taxon>Eukaryota</taxon>
        <taxon>Metazoa</taxon>
        <taxon>Spiralia</taxon>
        <taxon>Lophotrochozoa</taxon>
        <taxon>Mollusca</taxon>
        <taxon>Bivalvia</taxon>
        <taxon>Autobranchia</taxon>
        <taxon>Pteriomorphia</taxon>
        <taxon>Mytilida</taxon>
        <taxon>Mytiloidea</taxon>
        <taxon>Mytilidae</taxon>
        <taxon>Mytilinae</taxon>
        <taxon>Mytilus</taxon>
    </lineage>
</organism>
<proteinExistence type="predicted"/>
<dbReference type="Pfam" id="PF18911">
    <property type="entry name" value="PKD_4"/>
    <property type="match status" value="1"/>
</dbReference>
<evidence type="ECO:0000313" key="3">
    <source>
        <dbReference type="Proteomes" id="UP000596742"/>
    </source>
</evidence>
<feature type="domain" description="PKD" evidence="1">
    <location>
        <begin position="65"/>
        <end position="146"/>
    </location>
</feature>
<evidence type="ECO:0000259" key="1">
    <source>
        <dbReference type="PROSITE" id="PS50093"/>
    </source>
</evidence>
<dbReference type="InterPro" id="IPR013783">
    <property type="entry name" value="Ig-like_fold"/>
</dbReference>
<dbReference type="InterPro" id="IPR035986">
    <property type="entry name" value="PKD_dom_sf"/>
</dbReference>
<dbReference type="SUPFAM" id="SSF49299">
    <property type="entry name" value="PKD domain"/>
    <property type="match status" value="1"/>
</dbReference>
<accession>A0A8B6BTB9</accession>
<dbReference type="OrthoDB" id="10044145at2759"/>
<keyword evidence="3" id="KW-1185">Reference proteome</keyword>
<dbReference type="Proteomes" id="UP000596742">
    <property type="component" value="Unassembled WGS sequence"/>
</dbReference>
<evidence type="ECO:0000313" key="2">
    <source>
        <dbReference type="EMBL" id="VDH95237.1"/>
    </source>
</evidence>
<dbReference type="AlphaFoldDB" id="A0A8B6BTB9"/>
<dbReference type="EMBL" id="UYJE01000679">
    <property type="protein sequence ID" value="VDH95237.1"/>
    <property type="molecule type" value="Genomic_DNA"/>
</dbReference>
<reference evidence="2" key="1">
    <citation type="submission" date="2018-11" db="EMBL/GenBank/DDBJ databases">
        <authorList>
            <person name="Alioto T."/>
            <person name="Alioto T."/>
        </authorList>
    </citation>
    <scope>NUCLEOTIDE SEQUENCE</scope>
</reference>
<dbReference type="Gene3D" id="2.60.40.10">
    <property type="entry name" value="Immunoglobulins"/>
    <property type="match status" value="1"/>
</dbReference>
<protein>
    <recommendedName>
        <fullName evidence="1">PKD domain-containing protein</fullName>
    </recommendedName>
</protein>
<dbReference type="CDD" id="cd00146">
    <property type="entry name" value="PKD"/>
    <property type="match status" value="1"/>
</dbReference>